<keyword evidence="1" id="KW-0511">Multifunctional enzyme</keyword>
<gene>
    <name evidence="5" type="ORF">HanXRQr2_Chr13g0597011</name>
</gene>
<dbReference type="CDD" id="cd00303">
    <property type="entry name" value="retropepsin_like"/>
    <property type="match status" value="1"/>
</dbReference>
<keyword evidence="6" id="KW-1185">Reference proteome</keyword>
<evidence type="ECO:0000259" key="3">
    <source>
        <dbReference type="Pfam" id="PF00078"/>
    </source>
</evidence>
<evidence type="ECO:0000313" key="5">
    <source>
        <dbReference type="EMBL" id="KAF5774154.1"/>
    </source>
</evidence>
<feature type="domain" description="Reverse transcriptase/retrotransposon-derived protein RNase H-like" evidence="4">
    <location>
        <begin position="602"/>
        <end position="700"/>
    </location>
</feature>
<dbReference type="Proteomes" id="UP000215914">
    <property type="component" value="Unassembled WGS sequence"/>
</dbReference>
<dbReference type="InterPro" id="IPR050951">
    <property type="entry name" value="Retrovirus_Pol_polyprotein"/>
</dbReference>
<dbReference type="CDD" id="cd01647">
    <property type="entry name" value="RT_LTR"/>
    <property type="match status" value="1"/>
</dbReference>
<dbReference type="SUPFAM" id="SSF56672">
    <property type="entry name" value="DNA/RNA polymerases"/>
    <property type="match status" value="1"/>
</dbReference>
<reference evidence="5" key="1">
    <citation type="journal article" date="2017" name="Nature">
        <title>The sunflower genome provides insights into oil metabolism, flowering and Asterid evolution.</title>
        <authorList>
            <person name="Badouin H."/>
            <person name="Gouzy J."/>
            <person name="Grassa C.J."/>
            <person name="Murat F."/>
            <person name="Staton S.E."/>
            <person name="Cottret L."/>
            <person name="Lelandais-Briere C."/>
            <person name="Owens G.L."/>
            <person name="Carrere S."/>
            <person name="Mayjonade B."/>
            <person name="Legrand L."/>
            <person name="Gill N."/>
            <person name="Kane N.C."/>
            <person name="Bowers J.E."/>
            <person name="Hubner S."/>
            <person name="Bellec A."/>
            <person name="Berard A."/>
            <person name="Berges H."/>
            <person name="Blanchet N."/>
            <person name="Boniface M.C."/>
            <person name="Brunel D."/>
            <person name="Catrice O."/>
            <person name="Chaidir N."/>
            <person name="Claudel C."/>
            <person name="Donnadieu C."/>
            <person name="Faraut T."/>
            <person name="Fievet G."/>
            <person name="Helmstetter N."/>
            <person name="King M."/>
            <person name="Knapp S.J."/>
            <person name="Lai Z."/>
            <person name="Le Paslier M.C."/>
            <person name="Lippi Y."/>
            <person name="Lorenzon L."/>
            <person name="Mandel J.R."/>
            <person name="Marage G."/>
            <person name="Marchand G."/>
            <person name="Marquand E."/>
            <person name="Bret-Mestries E."/>
            <person name="Morien E."/>
            <person name="Nambeesan S."/>
            <person name="Nguyen T."/>
            <person name="Pegot-Espagnet P."/>
            <person name="Pouilly N."/>
            <person name="Raftis F."/>
            <person name="Sallet E."/>
            <person name="Schiex T."/>
            <person name="Thomas J."/>
            <person name="Vandecasteele C."/>
            <person name="Vares D."/>
            <person name="Vear F."/>
            <person name="Vautrin S."/>
            <person name="Crespi M."/>
            <person name="Mangin B."/>
            <person name="Burke J.M."/>
            <person name="Salse J."/>
            <person name="Munos S."/>
            <person name="Vincourt P."/>
            <person name="Rieseberg L.H."/>
            <person name="Langlade N.B."/>
        </authorList>
    </citation>
    <scope>NUCLEOTIDE SEQUENCE</scope>
    <source>
        <tissue evidence="5">Leaves</tissue>
    </source>
</reference>
<accession>A0A9K3ELG8</accession>
<protein>
    <submittedName>
        <fullName evidence="5">Nucleotidyltransferase, Ribonuclease H</fullName>
        <ecNumber evidence="5">2.7.7.-</ecNumber>
        <ecNumber evidence="5">3.1.26.4</ecNumber>
    </submittedName>
</protein>
<dbReference type="InterPro" id="IPR000477">
    <property type="entry name" value="RT_dom"/>
</dbReference>
<dbReference type="PANTHER" id="PTHR37984:SF5">
    <property type="entry name" value="PROTEIN NYNRIN-LIKE"/>
    <property type="match status" value="1"/>
</dbReference>
<dbReference type="GO" id="GO:0016779">
    <property type="term" value="F:nucleotidyltransferase activity"/>
    <property type="evidence" value="ECO:0007669"/>
    <property type="project" value="UniProtKB-KW"/>
</dbReference>
<reference evidence="5" key="2">
    <citation type="submission" date="2020-06" db="EMBL/GenBank/DDBJ databases">
        <title>Helianthus annuus Genome sequencing and assembly Release 2.</title>
        <authorList>
            <person name="Gouzy J."/>
            <person name="Langlade N."/>
            <person name="Munos S."/>
        </authorList>
    </citation>
    <scope>NUCLEOTIDE SEQUENCE</scope>
    <source>
        <tissue evidence="5">Leaves</tissue>
    </source>
</reference>
<dbReference type="GO" id="GO:0004523">
    <property type="term" value="F:RNA-DNA hybrid ribonuclease activity"/>
    <property type="evidence" value="ECO:0007669"/>
    <property type="project" value="UniProtKB-EC"/>
</dbReference>
<organism evidence="5 6">
    <name type="scientific">Helianthus annuus</name>
    <name type="common">Common sunflower</name>
    <dbReference type="NCBI Taxonomy" id="4232"/>
    <lineage>
        <taxon>Eukaryota</taxon>
        <taxon>Viridiplantae</taxon>
        <taxon>Streptophyta</taxon>
        <taxon>Embryophyta</taxon>
        <taxon>Tracheophyta</taxon>
        <taxon>Spermatophyta</taxon>
        <taxon>Magnoliopsida</taxon>
        <taxon>eudicotyledons</taxon>
        <taxon>Gunneridae</taxon>
        <taxon>Pentapetalae</taxon>
        <taxon>asterids</taxon>
        <taxon>campanulids</taxon>
        <taxon>Asterales</taxon>
        <taxon>Asteraceae</taxon>
        <taxon>Asteroideae</taxon>
        <taxon>Heliantheae alliance</taxon>
        <taxon>Heliantheae</taxon>
        <taxon>Helianthus</taxon>
    </lineage>
</organism>
<dbReference type="PANTHER" id="PTHR37984">
    <property type="entry name" value="PROTEIN CBG26694"/>
    <property type="match status" value="1"/>
</dbReference>
<dbReference type="InterPro" id="IPR043502">
    <property type="entry name" value="DNA/RNA_pol_sf"/>
</dbReference>
<keyword evidence="5" id="KW-0378">Hydrolase</keyword>
<sequence>MRNKRGQDPNLFCEFHKDTGHLTDDCFSLKQEIERALRDGKLGHLVKGGKRDYRQIQRRDEGPDNKKLRKLETHMVQGGPRRPRKNYNKRAQDDSWREKQVVFPVVRGGPREKRPIVIPGVIGHYQTDYIFIDPGSTADIIYEQCFNQFDQEDKARLEPVDYPLTGFCNEAVFPLGQISFPVLLSDGRNSRTEEVTFMVLPAHSRHDILLGRESQGDFSMICSAPHSAIGFPTETGIALIYASKEVLATDEIRPAKASKPAPRIEAEKWVLNSAYPEQTVTLGPAMSDLTRAALKKLLHDNMDVFAWTPADMVGVPRHIVEHRLNVSEDAKPVVHAKRHLGDIKHDAMKEQVLELLNAGIIREVRYQTWVASPVMVKKPNGSWRMCVDYKDLNKACPRDCYALPDIDEKIDSLATFRWKCFLDCYKGYHQVQMAVQDEDKTAFRTPTGLYCYTKMPFGLKNAGATYQRLMNETFSDAIGKYIEVYMDDLVIMSKEESAMLANIQKTFNTLRSVSIKLNPAKCSFGMKEGKFLGFIVTKDGFKVNPEKVQAKERMPSPANVKDMQKLAGRLAALNRFLANHAAKSFPFIKTLRNCMKKNQFQWTPEAENAFREMKDCLIKLPTLTAPNKGEPLVLYLSASDRAVGAVLLVDRQGVQTPVYYVSRTLTDPETRYAIMEKLVLALIHASRRLRRYFANHVIHVLTNYNIGNILARPEVSGRLAKWAIELGDTT</sequence>
<evidence type="ECO:0000256" key="1">
    <source>
        <dbReference type="ARBA" id="ARBA00023268"/>
    </source>
</evidence>
<dbReference type="Gene3D" id="3.30.70.270">
    <property type="match status" value="2"/>
</dbReference>
<dbReference type="InterPro" id="IPR041577">
    <property type="entry name" value="RT_RNaseH_2"/>
</dbReference>
<evidence type="ECO:0000256" key="2">
    <source>
        <dbReference type="SAM" id="MobiDB-lite"/>
    </source>
</evidence>
<dbReference type="Gene3D" id="3.10.10.10">
    <property type="entry name" value="HIV Type 1 Reverse Transcriptase, subunit A, domain 1"/>
    <property type="match status" value="1"/>
</dbReference>
<dbReference type="EMBL" id="MNCJ02000328">
    <property type="protein sequence ID" value="KAF5774154.1"/>
    <property type="molecule type" value="Genomic_DNA"/>
</dbReference>
<dbReference type="Pfam" id="PF17919">
    <property type="entry name" value="RT_RNaseH_2"/>
    <property type="match status" value="1"/>
</dbReference>
<dbReference type="Pfam" id="PF00078">
    <property type="entry name" value="RVT_1"/>
    <property type="match status" value="1"/>
</dbReference>
<dbReference type="EC" id="3.1.26.4" evidence="5"/>
<feature type="domain" description="Reverse transcriptase" evidence="3">
    <location>
        <begin position="376"/>
        <end position="536"/>
    </location>
</feature>
<dbReference type="AlphaFoldDB" id="A0A9K3ELG8"/>
<evidence type="ECO:0000313" key="6">
    <source>
        <dbReference type="Proteomes" id="UP000215914"/>
    </source>
</evidence>
<dbReference type="Gramene" id="mRNA:HanXRQr2_Chr13g0597011">
    <property type="protein sequence ID" value="CDS:HanXRQr2_Chr13g0597011.1"/>
    <property type="gene ID" value="HanXRQr2_Chr13g0597011"/>
</dbReference>
<proteinExistence type="predicted"/>
<dbReference type="EC" id="2.7.7.-" evidence="5"/>
<comment type="caution">
    <text evidence="5">The sequence shown here is derived from an EMBL/GenBank/DDBJ whole genome shotgun (WGS) entry which is preliminary data.</text>
</comment>
<evidence type="ECO:0000259" key="4">
    <source>
        <dbReference type="Pfam" id="PF17919"/>
    </source>
</evidence>
<keyword evidence="5" id="KW-0548">Nucleotidyltransferase</keyword>
<dbReference type="InterPro" id="IPR043128">
    <property type="entry name" value="Rev_trsase/Diguanyl_cyclase"/>
</dbReference>
<name>A0A9K3ELG8_HELAN</name>
<keyword evidence="5" id="KW-0808">Transferase</keyword>
<feature type="region of interest" description="Disordered" evidence="2">
    <location>
        <begin position="73"/>
        <end position="93"/>
    </location>
</feature>